<dbReference type="EMBL" id="CP069534">
    <property type="protein sequence ID" value="QRP70249.1"/>
    <property type="molecule type" value="Genomic_DNA"/>
</dbReference>
<feature type="domain" description="MmeI-like N-terminal" evidence="1">
    <location>
        <begin position="23"/>
        <end position="178"/>
    </location>
</feature>
<dbReference type="Proteomes" id="UP000596145">
    <property type="component" value="Chromosome"/>
</dbReference>
<protein>
    <recommendedName>
        <fullName evidence="1">MmeI-like N-terminal domain-containing protein</fullName>
    </recommendedName>
</protein>
<sequence length="207" mass="23463">MAAATRNSKVKSAVEQRLERADAARSFVATWSGRGYEKGDTASFWIQLLSQVVGLEDVVTAVHFEERVSTGGFIDAHIPSAKTLIEQKALGVNLGKPEMRQGRLVTPFEQAKAYADEMKNSNRPDYISVSNFSHFRIHDLDQERPAENYVEFSLEELPEQFHLLDFIVTGQKARRVKEQQAFYACGRTRWHAVQEFGCSIHRSGERT</sequence>
<evidence type="ECO:0000313" key="2">
    <source>
        <dbReference type="EMBL" id="QQB47210.1"/>
    </source>
</evidence>
<organism evidence="2 4">
    <name type="scientific">Corynebacterium glucuronolyticum</name>
    <dbReference type="NCBI Taxonomy" id="39791"/>
    <lineage>
        <taxon>Bacteria</taxon>
        <taxon>Bacillati</taxon>
        <taxon>Actinomycetota</taxon>
        <taxon>Actinomycetes</taxon>
        <taxon>Mycobacteriales</taxon>
        <taxon>Corynebacteriaceae</taxon>
        <taxon>Corynebacterium</taxon>
    </lineage>
</organism>
<gene>
    <name evidence="2" type="ORF">I6I10_04700</name>
    <name evidence="3" type="ORF">I6J21_10865</name>
</gene>
<proteinExistence type="predicted"/>
<accession>A0A7T4EGX3</accession>
<dbReference type="Proteomes" id="UP000617681">
    <property type="component" value="Chromosome"/>
</dbReference>
<evidence type="ECO:0000313" key="3">
    <source>
        <dbReference type="EMBL" id="QRP70249.1"/>
    </source>
</evidence>
<dbReference type="AlphaFoldDB" id="A0A7T4EGX3"/>
<name>A0A7T4EGX3_9CORY</name>
<reference evidence="2 4" key="1">
    <citation type="submission" date="2020-12" db="EMBL/GenBank/DDBJ databases">
        <title>FDA dAtabase for Regulatory Grade micrObial Sequences (FDA-ARGOS): Supporting development and validation of Infectious Disease Dx tests.</title>
        <authorList>
            <person name="Sproer C."/>
            <person name="Gronow S."/>
            <person name="Severitt S."/>
            <person name="Schroder I."/>
            <person name="Tallon L."/>
            <person name="Sadzewicz L."/>
            <person name="Zhao X."/>
            <person name="Boylan J."/>
            <person name="Ott S."/>
            <person name="Bowen H."/>
            <person name="Vavikolanu K."/>
            <person name="Mehta A."/>
            <person name="Aluvathingal J."/>
            <person name="Nadendla S."/>
            <person name="Lowell S."/>
            <person name="Myers T."/>
            <person name="Yan Y."/>
            <person name="Sichtig H."/>
        </authorList>
    </citation>
    <scope>NUCLEOTIDE SEQUENCE [LARGE SCALE GENOMIC DNA]</scope>
    <source>
        <strain evidence="2 4">FDAARGOS_1053</strain>
        <strain evidence="3">FDAARGOS_1191</strain>
    </source>
</reference>
<evidence type="ECO:0000313" key="4">
    <source>
        <dbReference type="Proteomes" id="UP000596145"/>
    </source>
</evidence>
<dbReference type="EMBL" id="CP066007">
    <property type="protein sequence ID" value="QQB47210.1"/>
    <property type="molecule type" value="Genomic_DNA"/>
</dbReference>
<dbReference type="RefSeq" id="WP_198481473.1">
    <property type="nucleotide sequence ID" value="NZ_CP066007.1"/>
</dbReference>
<dbReference type="Pfam" id="PF20464">
    <property type="entry name" value="MmeI_N"/>
    <property type="match status" value="1"/>
</dbReference>
<dbReference type="GeneID" id="92760972"/>
<dbReference type="InterPro" id="IPR046817">
    <property type="entry name" value="MmeI_N"/>
</dbReference>
<evidence type="ECO:0000259" key="1">
    <source>
        <dbReference type="Pfam" id="PF20464"/>
    </source>
</evidence>